<keyword evidence="3" id="KW-1185">Reference proteome</keyword>
<keyword evidence="1" id="KW-0472">Membrane</keyword>
<reference evidence="2 3" key="1">
    <citation type="submission" date="2024-06" db="EMBL/GenBank/DDBJ databases">
        <title>Genomic Encyclopedia of Type Strains, Phase IV (KMG-IV): sequencing the most valuable type-strain genomes for metagenomic binning, comparative biology and taxonomic classification.</title>
        <authorList>
            <person name="Goeker M."/>
        </authorList>
    </citation>
    <scope>NUCLEOTIDE SEQUENCE [LARGE SCALE GENOMIC DNA]</scope>
    <source>
        <strain evidence="2 3">DSM 100022</strain>
    </source>
</reference>
<feature type="transmembrane region" description="Helical" evidence="1">
    <location>
        <begin position="12"/>
        <end position="29"/>
    </location>
</feature>
<evidence type="ECO:0000256" key="1">
    <source>
        <dbReference type="SAM" id="Phobius"/>
    </source>
</evidence>
<accession>A0ABV2GWK0</accession>
<dbReference type="EMBL" id="JBEPMC010000011">
    <property type="protein sequence ID" value="MET3582412.1"/>
    <property type="molecule type" value="Genomic_DNA"/>
</dbReference>
<keyword evidence="1" id="KW-0812">Transmembrane</keyword>
<sequence>MEKRVHQARWLLAPVLAVSFTFMAIGMIVS</sequence>
<evidence type="ECO:0000313" key="2">
    <source>
        <dbReference type="EMBL" id="MET3582412.1"/>
    </source>
</evidence>
<organism evidence="2 3">
    <name type="scientific">Mesorhizobium robiniae</name>
    <dbReference type="NCBI Taxonomy" id="559315"/>
    <lineage>
        <taxon>Bacteria</taxon>
        <taxon>Pseudomonadati</taxon>
        <taxon>Pseudomonadota</taxon>
        <taxon>Alphaproteobacteria</taxon>
        <taxon>Hyphomicrobiales</taxon>
        <taxon>Phyllobacteriaceae</taxon>
        <taxon>Mesorhizobium</taxon>
    </lineage>
</organism>
<proteinExistence type="predicted"/>
<evidence type="ECO:0000313" key="3">
    <source>
        <dbReference type="Proteomes" id="UP001549204"/>
    </source>
</evidence>
<name>A0ABV2GWK0_9HYPH</name>
<keyword evidence="1" id="KW-1133">Transmembrane helix</keyword>
<dbReference type="Proteomes" id="UP001549204">
    <property type="component" value="Unassembled WGS sequence"/>
</dbReference>
<comment type="caution">
    <text evidence="2">The sequence shown here is derived from an EMBL/GenBank/DDBJ whole genome shotgun (WGS) entry which is preliminary data.</text>
</comment>
<protein>
    <submittedName>
        <fullName evidence="2">Uncharacterized protein</fullName>
    </submittedName>
</protein>
<gene>
    <name evidence="2" type="ORF">ABID19_005471</name>
</gene>